<accession>A0A8R1E8N3</accession>
<dbReference type="AlphaFoldDB" id="A0A8R1E8N3"/>
<evidence type="ECO:0000313" key="2">
    <source>
        <dbReference type="EnsemblMetazoa" id="CJA26582.1"/>
    </source>
</evidence>
<dbReference type="EnsemblMetazoa" id="CJA26582.1">
    <property type="protein sequence ID" value="CJA26582.1"/>
    <property type="gene ID" value="WBGene00182154"/>
</dbReference>
<sequence>MTPGDRVLREVRKEEDRALLKKLYPEMFDEGAAKRPPESPKRTVKSEPVSEDESNEKENVPPDGISRKEVKKEEIPVEKPKDKTKTRSRRILVSSDDDDEDDEAFENCELLFIYETKKTLFHGVQDLKSGRSRANALHWIFRAKFKF</sequence>
<reference evidence="2" key="2">
    <citation type="submission" date="2022-06" db="UniProtKB">
        <authorList>
            <consortium name="EnsemblMetazoa"/>
        </authorList>
    </citation>
    <scope>IDENTIFICATION</scope>
    <source>
        <strain evidence="2">DF5081</strain>
    </source>
</reference>
<protein>
    <submittedName>
        <fullName evidence="2">Uncharacterized protein</fullName>
    </submittedName>
</protein>
<reference evidence="3" key="1">
    <citation type="submission" date="2010-08" db="EMBL/GenBank/DDBJ databases">
        <authorList>
            <consortium name="Caenorhabditis japonica Sequencing Consortium"/>
            <person name="Wilson R.K."/>
        </authorList>
    </citation>
    <scope>NUCLEOTIDE SEQUENCE [LARGE SCALE GENOMIC DNA]</scope>
    <source>
        <strain evidence="3">DF5081</strain>
    </source>
</reference>
<evidence type="ECO:0000313" key="3">
    <source>
        <dbReference type="Proteomes" id="UP000005237"/>
    </source>
</evidence>
<feature type="region of interest" description="Disordered" evidence="1">
    <location>
        <begin position="22"/>
        <end position="101"/>
    </location>
</feature>
<feature type="compositionally biased region" description="Basic and acidic residues" evidence="1">
    <location>
        <begin position="31"/>
        <end position="45"/>
    </location>
</feature>
<keyword evidence="3" id="KW-1185">Reference proteome</keyword>
<feature type="compositionally biased region" description="Basic and acidic residues" evidence="1">
    <location>
        <begin position="56"/>
        <end position="85"/>
    </location>
</feature>
<organism evidence="2 3">
    <name type="scientific">Caenorhabditis japonica</name>
    <dbReference type="NCBI Taxonomy" id="281687"/>
    <lineage>
        <taxon>Eukaryota</taxon>
        <taxon>Metazoa</taxon>
        <taxon>Ecdysozoa</taxon>
        <taxon>Nematoda</taxon>
        <taxon>Chromadorea</taxon>
        <taxon>Rhabditida</taxon>
        <taxon>Rhabditina</taxon>
        <taxon>Rhabditomorpha</taxon>
        <taxon>Rhabditoidea</taxon>
        <taxon>Rhabditidae</taxon>
        <taxon>Peloderinae</taxon>
        <taxon>Caenorhabditis</taxon>
    </lineage>
</organism>
<name>A0A8R1E8N3_CAEJA</name>
<proteinExistence type="predicted"/>
<dbReference type="Proteomes" id="UP000005237">
    <property type="component" value="Unassembled WGS sequence"/>
</dbReference>
<evidence type="ECO:0000256" key="1">
    <source>
        <dbReference type="SAM" id="MobiDB-lite"/>
    </source>
</evidence>